<keyword evidence="1" id="KW-0732">Signal</keyword>
<protein>
    <submittedName>
        <fullName evidence="2">Uncharacterized protein</fullName>
    </submittedName>
</protein>
<feature type="signal peptide" evidence="1">
    <location>
        <begin position="1"/>
        <end position="21"/>
    </location>
</feature>
<name>A0A7Y9JAV6_9ACTN</name>
<dbReference type="EMBL" id="JACCBG010000001">
    <property type="protein sequence ID" value="NYD42280.1"/>
    <property type="molecule type" value="Genomic_DNA"/>
</dbReference>
<evidence type="ECO:0000313" key="3">
    <source>
        <dbReference type="Proteomes" id="UP000535511"/>
    </source>
</evidence>
<evidence type="ECO:0000313" key="2">
    <source>
        <dbReference type="EMBL" id="NYD42280.1"/>
    </source>
</evidence>
<dbReference type="RefSeq" id="WP_179663936.1">
    <property type="nucleotide sequence ID" value="NZ_JACCBG010000001.1"/>
</dbReference>
<dbReference type="AlphaFoldDB" id="A0A7Y9JAV6"/>
<feature type="chain" id="PRO_5039522110" evidence="1">
    <location>
        <begin position="22"/>
        <end position="245"/>
    </location>
</feature>
<reference evidence="2 3" key="1">
    <citation type="submission" date="2020-07" db="EMBL/GenBank/DDBJ databases">
        <title>Sequencing the genomes of 1000 actinobacteria strains.</title>
        <authorList>
            <person name="Klenk H.-P."/>
        </authorList>
    </citation>
    <scope>NUCLEOTIDE SEQUENCE [LARGE SCALE GENOMIC DNA]</scope>
    <source>
        <strain evidence="2 3">DSM 21350</strain>
    </source>
</reference>
<organism evidence="2 3">
    <name type="scientific">Nocardioides panaciterrulae</name>
    <dbReference type="NCBI Taxonomy" id="661492"/>
    <lineage>
        <taxon>Bacteria</taxon>
        <taxon>Bacillati</taxon>
        <taxon>Actinomycetota</taxon>
        <taxon>Actinomycetes</taxon>
        <taxon>Propionibacteriales</taxon>
        <taxon>Nocardioidaceae</taxon>
        <taxon>Nocardioides</taxon>
    </lineage>
</organism>
<evidence type="ECO:0000256" key="1">
    <source>
        <dbReference type="SAM" id="SignalP"/>
    </source>
</evidence>
<dbReference type="Proteomes" id="UP000535511">
    <property type="component" value="Unassembled WGS sequence"/>
</dbReference>
<keyword evidence="3" id="KW-1185">Reference proteome</keyword>
<sequence>MRIPVAVVATVVLAVGGVGTAAVVTSSADVADRAHHGHAVDPGRFRHPEPNAYFPLTPGTVFRYRGTDEGAHYRERLSVTHRTKPIEGVRTRVLRDVLRRADGSLAEKTSDWYAADDDGNVWYFGERTATYDRHGHVASREGSWQAGVGGAVPGMIMPARPRPTDAYRQELDRGNAEDQAWVVQRGFSAHIAYGRVHHVVRSLEWSRLEKGVVSEKLYAPHLGTIWERDLSGGSERFELVSVHRP</sequence>
<comment type="caution">
    <text evidence="2">The sequence shown here is derived from an EMBL/GenBank/DDBJ whole genome shotgun (WGS) entry which is preliminary data.</text>
</comment>
<gene>
    <name evidence="2" type="ORF">BJZ21_002363</name>
</gene>
<accession>A0A7Y9JAV6</accession>
<proteinExistence type="predicted"/>